<feature type="signal peptide" evidence="19">
    <location>
        <begin position="1"/>
        <end position="27"/>
    </location>
</feature>
<dbReference type="PRINTS" id="PR00458">
    <property type="entry name" value="PEROXIDASE"/>
</dbReference>
<dbReference type="EC" id="1.11.1.7" evidence="4 19"/>
<evidence type="ECO:0000256" key="13">
    <source>
        <dbReference type="ARBA" id="ARBA00023324"/>
    </source>
</evidence>
<dbReference type="FunFam" id="1.10.420.10:FF:000001">
    <property type="entry name" value="Peroxidase"/>
    <property type="match status" value="1"/>
</dbReference>
<dbReference type="InterPro" id="IPR019793">
    <property type="entry name" value="Peroxidases_heam-ligand_BS"/>
</dbReference>
<feature type="disulfide bond" evidence="18">
    <location>
        <begin position="204"/>
        <end position="235"/>
    </location>
</feature>
<keyword evidence="11 18" id="KW-1015">Disulfide bond</keyword>
<keyword evidence="22" id="KW-1185">Reference proteome</keyword>
<sequence>MSNRLVNMAAWVTAMAAILCLVTPAAAKLSTEYYAKSCPKVEEIVSDVVTTKQITTPTTAAGALRLFFHDCFVGGCDASVLVSSNSFNRAERDADDNISLPGDGFDAIIRAKTALELQCPGIVSCADILALATRNLVVMLGGPFYRVRLGRKDAVASSVASVQGNLPGANMTADQLISLFAKKKFTVQDLVVLSGAHTVGFSHCGEFARRIYGYKNGGHDPGLNPRFALALQKACANYQKDPTIAAFNDIMTPGKFDNMYFQNLLRGLGLLESDTVLVTDKRTKPLVELYAANQTAFFHDFARAMEKLSVFGVKTGRKGEVRRRCTEFNDLSV</sequence>
<evidence type="ECO:0000256" key="6">
    <source>
        <dbReference type="ARBA" id="ARBA00022617"/>
    </source>
</evidence>
<name>A0AAQ3KTY4_9LILI</name>
<evidence type="ECO:0000256" key="7">
    <source>
        <dbReference type="ARBA" id="ARBA00022723"/>
    </source>
</evidence>
<feature type="domain" description="Plant heme peroxidase family profile" evidence="20">
    <location>
        <begin position="28"/>
        <end position="329"/>
    </location>
</feature>
<dbReference type="Gene3D" id="1.10.420.10">
    <property type="entry name" value="Peroxidase, domain 2"/>
    <property type="match status" value="1"/>
</dbReference>
<dbReference type="PRINTS" id="PR00461">
    <property type="entry name" value="PLPEROXIDASE"/>
</dbReference>
<feature type="binding site" evidence="16">
    <location>
        <position position="249"/>
    </location>
    <ligand>
        <name>Ca(2+)</name>
        <dbReference type="ChEBI" id="CHEBI:29108"/>
        <label>2</label>
    </ligand>
</feature>
<feature type="binding site" evidence="16">
    <location>
        <position position="198"/>
    </location>
    <ligand>
        <name>Ca(2+)</name>
        <dbReference type="ChEBI" id="CHEBI:29108"/>
        <label>2</label>
    </ligand>
</feature>
<evidence type="ECO:0000256" key="16">
    <source>
        <dbReference type="PIRSR" id="PIRSR600823-3"/>
    </source>
</evidence>
<dbReference type="PROSITE" id="PS00436">
    <property type="entry name" value="PEROXIDASE_2"/>
    <property type="match status" value="1"/>
</dbReference>
<dbReference type="InterPro" id="IPR002016">
    <property type="entry name" value="Haem_peroxidase"/>
</dbReference>
<keyword evidence="10 16" id="KW-0408">Iron</keyword>
<comment type="cofactor">
    <cofactor evidence="16 19">
        <name>Ca(2+)</name>
        <dbReference type="ChEBI" id="CHEBI:29108"/>
    </cofactor>
    <text evidence="16 19">Binds 2 calcium ions per subunit.</text>
</comment>
<feature type="disulfide bond" evidence="18">
    <location>
        <begin position="71"/>
        <end position="76"/>
    </location>
</feature>
<dbReference type="GO" id="GO:0046872">
    <property type="term" value="F:metal ion binding"/>
    <property type="evidence" value="ECO:0007669"/>
    <property type="project" value="UniProtKB-UniRule"/>
</dbReference>
<dbReference type="GO" id="GO:0140825">
    <property type="term" value="F:lactoperoxidase activity"/>
    <property type="evidence" value="ECO:0007669"/>
    <property type="project" value="UniProtKB-EC"/>
</dbReference>
<keyword evidence="19" id="KW-0732">Signal</keyword>
<accession>A0AAQ3KTY4</accession>
<evidence type="ECO:0000256" key="3">
    <source>
        <dbReference type="ARBA" id="ARBA00006873"/>
    </source>
</evidence>
<evidence type="ECO:0000259" key="20">
    <source>
        <dbReference type="PROSITE" id="PS50873"/>
    </source>
</evidence>
<comment type="similarity">
    <text evidence="3">Belongs to the peroxidase family. Ascorbate peroxidase subfamily.</text>
</comment>
<proteinExistence type="inferred from homology"/>
<keyword evidence="8 16" id="KW-0106">Calcium</keyword>
<feature type="binding site" evidence="16">
    <location>
        <position position="79"/>
    </location>
    <ligand>
        <name>Ca(2+)</name>
        <dbReference type="ChEBI" id="CHEBI:29108"/>
        <label>1</label>
    </ligand>
</feature>
<feature type="binding site" evidence="16">
    <location>
        <position position="91"/>
    </location>
    <ligand>
        <name>Ca(2+)</name>
        <dbReference type="ChEBI" id="CHEBI:29108"/>
        <label>1</label>
    </ligand>
</feature>
<dbReference type="InterPro" id="IPR019794">
    <property type="entry name" value="Peroxidases_AS"/>
</dbReference>
<comment type="subcellular location">
    <subcellularLocation>
        <location evidence="19">Secreted</location>
    </subcellularLocation>
</comment>
<evidence type="ECO:0000256" key="12">
    <source>
        <dbReference type="ARBA" id="ARBA00023283"/>
    </source>
</evidence>
<protein>
    <recommendedName>
        <fullName evidence="4 19">Peroxidase</fullName>
        <ecNumber evidence="4 19">1.11.1.7</ecNumber>
    </recommendedName>
</protein>
<dbReference type="Pfam" id="PF00141">
    <property type="entry name" value="peroxidase"/>
    <property type="match status" value="1"/>
</dbReference>
<feature type="active site" description="Proton acceptor" evidence="14">
    <location>
        <position position="69"/>
    </location>
</feature>
<evidence type="ECO:0000256" key="14">
    <source>
        <dbReference type="PIRSR" id="PIRSR600823-1"/>
    </source>
</evidence>
<evidence type="ECO:0000256" key="5">
    <source>
        <dbReference type="ARBA" id="ARBA00022559"/>
    </source>
</evidence>
<evidence type="ECO:0000256" key="1">
    <source>
        <dbReference type="ARBA" id="ARBA00000189"/>
    </source>
</evidence>
<dbReference type="GO" id="GO:0020037">
    <property type="term" value="F:heme binding"/>
    <property type="evidence" value="ECO:0007669"/>
    <property type="project" value="UniProtKB-UniRule"/>
</dbReference>
<evidence type="ECO:0000256" key="15">
    <source>
        <dbReference type="PIRSR" id="PIRSR600823-2"/>
    </source>
</evidence>
<dbReference type="GO" id="GO:0005576">
    <property type="term" value="C:extracellular region"/>
    <property type="evidence" value="ECO:0007669"/>
    <property type="project" value="UniProtKB-SubCell"/>
</dbReference>
<dbReference type="InterPro" id="IPR033905">
    <property type="entry name" value="Secretory_peroxidase"/>
</dbReference>
<evidence type="ECO:0000256" key="18">
    <source>
        <dbReference type="PIRSR" id="PIRSR600823-5"/>
    </source>
</evidence>
<evidence type="ECO:0000256" key="19">
    <source>
        <dbReference type="RuleBase" id="RU362060"/>
    </source>
</evidence>
<dbReference type="InterPro" id="IPR000823">
    <property type="entry name" value="Peroxidase_pln"/>
</dbReference>
<evidence type="ECO:0000256" key="8">
    <source>
        <dbReference type="ARBA" id="ARBA00022837"/>
    </source>
</evidence>
<evidence type="ECO:0000313" key="21">
    <source>
        <dbReference type="EMBL" id="WOL12146.1"/>
    </source>
</evidence>
<comment type="cofactor">
    <cofactor evidence="16 19">
        <name>heme b</name>
        <dbReference type="ChEBI" id="CHEBI:60344"/>
    </cofactor>
    <text evidence="16 19">Binds 1 heme b (iron(II)-protoporphyrin IX) group per subunit.</text>
</comment>
<comment type="catalytic activity">
    <reaction evidence="1 19">
        <text>2 a phenolic donor + H2O2 = 2 a phenolic radical donor + 2 H2O</text>
        <dbReference type="Rhea" id="RHEA:56136"/>
        <dbReference type="ChEBI" id="CHEBI:15377"/>
        <dbReference type="ChEBI" id="CHEBI:16240"/>
        <dbReference type="ChEBI" id="CHEBI:139520"/>
        <dbReference type="ChEBI" id="CHEBI:139521"/>
        <dbReference type="EC" id="1.11.1.7"/>
    </reaction>
</comment>
<feature type="binding site" evidence="16">
    <location>
        <position position="75"/>
    </location>
    <ligand>
        <name>Ca(2+)</name>
        <dbReference type="ChEBI" id="CHEBI:29108"/>
        <label>1</label>
    </ligand>
</feature>
<gene>
    <name evidence="21" type="ORF">Cni_G20911</name>
</gene>
<dbReference type="GO" id="GO:0042744">
    <property type="term" value="P:hydrogen peroxide catabolic process"/>
    <property type="evidence" value="ECO:0007669"/>
    <property type="project" value="UniProtKB-KW"/>
</dbReference>
<evidence type="ECO:0000256" key="10">
    <source>
        <dbReference type="ARBA" id="ARBA00023004"/>
    </source>
</evidence>
<keyword evidence="19" id="KW-0964">Secreted</keyword>
<dbReference type="FunFam" id="1.10.520.10:FF:000008">
    <property type="entry name" value="Peroxidase"/>
    <property type="match status" value="1"/>
</dbReference>
<dbReference type="PANTHER" id="PTHR31517:SF17">
    <property type="entry name" value="PEROXIDASE 6"/>
    <property type="match status" value="1"/>
</dbReference>
<keyword evidence="12" id="KW-0873">Pyrrolidone carboxylic acid</keyword>
<feature type="binding site" evidence="15">
    <location>
        <position position="167"/>
    </location>
    <ligand>
        <name>substrate</name>
    </ligand>
</feature>
<feature type="binding site" evidence="16">
    <location>
        <position position="257"/>
    </location>
    <ligand>
        <name>Ca(2+)</name>
        <dbReference type="ChEBI" id="CHEBI:29108"/>
        <label>2</label>
    </ligand>
</feature>
<dbReference type="AlphaFoldDB" id="A0AAQ3KTY4"/>
<feature type="binding site" evidence="16">
    <location>
        <position position="70"/>
    </location>
    <ligand>
        <name>Ca(2+)</name>
        <dbReference type="ChEBI" id="CHEBI:29108"/>
        <label>1</label>
    </ligand>
</feature>
<dbReference type="Proteomes" id="UP001327560">
    <property type="component" value="Chromosome 6"/>
</dbReference>
<feature type="binding site" description="axial binding residue" evidence="16">
    <location>
        <position position="197"/>
    </location>
    <ligand>
        <name>heme b</name>
        <dbReference type="ChEBI" id="CHEBI:60344"/>
    </ligand>
    <ligandPart>
        <name>Fe</name>
        <dbReference type="ChEBI" id="CHEBI:18248"/>
    </ligandPart>
</feature>
<dbReference type="PROSITE" id="PS50873">
    <property type="entry name" value="PEROXIDASE_4"/>
    <property type="match status" value="1"/>
</dbReference>
<dbReference type="InterPro" id="IPR010255">
    <property type="entry name" value="Haem_peroxidase_sf"/>
</dbReference>
<feature type="disulfide bond" evidence="18">
    <location>
        <begin position="125"/>
        <end position="325"/>
    </location>
</feature>
<dbReference type="GO" id="GO:0006979">
    <property type="term" value="P:response to oxidative stress"/>
    <property type="evidence" value="ECO:0007669"/>
    <property type="project" value="UniProtKB-UniRule"/>
</dbReference>
<dbReference type="SUPFAM" id="SSF48113">
    <property type="entry name" value="Heme-dependent peroxidases"/>
    <property type="match status" value="1"/>
</dbReference>
<evidence type="ECO:0000256" key="2">
    <source>
        <dbReference type="ARBA" id="ARBA00002322"/>
    </source>
</evidence>
<feature type="binding site" evidence="16">
    <location>
        <position position="73"/>
    </location>
    <ligand>
        <name>Ca(2+)</name>
        <dbReference type="ChEBI" id="CHEBI:29108"/>
        <label>1</label>
    </ligand>
</feature>
<dbReference type="PANTHER" id="PTHR31517">
    <property type="match status" value="1"/>
</dbReference>
<comment type="similarity">
    <text evidence="19">Belongs to the peroxidase family. Classical plant (class III) peroxidase subfamily.</text>
</comment>
<keyword evidence="5 19" id="KW-0575">Peroxidase</keyword>
<dbReference type="EMBL" id="CP136895">
    <property type="protein sequence ID" value="WOL12146.1"/>
    <property type="molecule type" value="Genomic_DNA"/>
</dbReference>
<dbReference type="CDD" id="cd00693">
    <property type="entry name" value="secretory_peroxidase"/>
    <property type="match status" value="1"/>
</dbReference>
<keyword evidence="13 19" id="KW-0376">Hydrogen peroxide</keyword>
<feature type="chain" id="PRO_5042670932" description="Peroxidase" evidence="19">
    <location>
        <begin position="28"/>
        <end position="333"/>
    </location>
</feature>
<reference evidence="21 22" key="1">
    <citation type="submission" date="2023-10" db="EMBL/GenBank/DDBJ databases">
        <title>Chromosome-scale genome assembly provides insights into flower coloration mechanisms of Canna indica.</title>
        <authorList>
            <person name="Li C."/>
        </authorList>
    </citation>
    <scope>NUCLEOTIDE SEQUENCE [LARGE SCALE GENOMIC DNA]</scope>
    <source>
        <tissue evidence="21">Flower</tissue>
    </source>
</reference>
<dbReference type="PROSITE" id="PS00435">
    <property type="entry name" value="PEROXIDASE_1"/>
    <property type="match status" value="1"/>
</dbReference>
<dbReference type="Gene3D" id="1.10.520.10">
    <property type="match status" value="1"/>
</dbReference>
<feature type="site" description="Transition state stabilizer" evidence="17">
    <location>
        <position position="65"/>
    </location>
</feature>
<feature type="disulfide bond" evidence="18">
    <location>
        <begin position="38"/>
        <end position="119"/>
    </location>
</feature>
<keyword evidence="9 19" id="KW-0560">Oxidoreductase</keyword>
<evidence type="ECO:0000256" key="4">
    <source>
        <dbReference type="ARBA" id="ARBA00012313"/>
    </source>
</evidence>
<organism evidence="21 22">
    <name type="scientific">Canna indica</name>
    <name type="common">Indian-shot</name>
    <dbReference type="NCBI Taxonomy" id="4628"/>
    <lineage>
        <taxon>Eukaryota</taxon>
        <taxon>Viridiplantae</taxon>
        <taxon>Streptophyta</taxon>
        <taxon>Embryophyta</taxon>
        <taxon>Tracheophyta</taxon>
        <taxon>Spermatophyta</taxon>
        <taxon>Magnoliopsida</taxon>
        <taxon>Liliopsida</taxon>
        <taxon>Zingiberales</taxon>
        <taxon>Cannaceae</taxon>
        <taxon>Canna</taxon>
    </lineage>
</organism>
<evidence type="ECO:0000256" key="9">
    <source>
        <dbReference type="ARBA" id="ARBA00023002"/>
    </source>
</evidence>
<keyword evidence="6 19" id="KW-0349">Heme</keyword>
<evidence type="ECO:0000256" key="11">
    <source>
        <dbReference type="ARBA" id="ARBA00023157"/>
    </source>
</evidence>
<feature type="binding site" evidence="16">
    <location>
        <position position="252"/>
    </location>
    <ligand>
        <name>Ca(2+)</name>
        <dbReference type="ChEBI" id="CHEBI:29108"/>
        <label>2</label>
    </ligand>
</feature>
<evidence type="ECO:0000313" key="22">
    <source>
        <dbReference type="Proteomes" id="UP001327560"/>
    </source>
</evidence>
<comment type="function">
    <text evidence="2">Removal of H(2)O(2), oxidation of toxic reductants, biosynthesis and degradation of lignin, suberization, auxin catabolism, response to environmental stresses such as wounding, pathogen attack and oxidative stress. These functions might be dependent on each isozyme/isoform in each plant tissue.</text>
</comment>
<evidence type="ECO:0000256" key="17">
    <source>
        <dbReference type="PIRSR" id="PIRSR600823-4"/>
    </source>
</evidence>
<keyword evidence="7 16" id="KW-0479">Metal-binding</keyword>
<feature type="binding site" evidence="16">
    <location>
        <position position="77"/>
    </location>
    <ligand>
        <name>Ca(2+)</name>
        <dbReference type="ChEBI" id="CHEBI:29108"/>
        <label>1</label>
    </ligand>
</feature>